<name>A0A4Q0NPD8_9FLAO</name>
<feature type="domain" description="Thiamine phosphate synthase/TenI" evidence="3">
    <location>
        <begin position="13"/>
        <end position="185"/>
    </location>
</feature>
<dbReference type="GO" id="GO:0009228">
    <property type="term" value="P:thiamine biosynthetic process"/>
    <property type="evidence" value="ECO:0007669"/>
    <property type="project" value="UniProtKB-KW"/>
</dbReference>
<proteinExistence type="predicted"/>
<evidence type="ECO:0000313" key="4">
    <source>
        <dbReference type="EMBL" id="RXG12124.1"/>
    </source>
</evidence>
<dbReference type="SUPFAM" id="SSF51391">
    <property type="entry name" value="Thiamin phosphate synthase"/>
    <property type="match status" value="1"/>
</dbReference>
<dbReference type="EMBL" id="QOVK01000032">
    <property type="protein sequence ID" value="RXG12124.1"/>
    <property type="molecule type" value="Genomic_DNA"/>
</dbReference>
<dbReference type="GO" id="GO:0004789">
    <property type="term" value="F:thiamine-phosphate diphosphorylase activity"/>
    <property type="evidence" value="ECO:0007669"/>
    <property type="project" value="TreeGrafter"/>
</dbReference>
<keyword evidence="2" id="KW-0784">Thiamine biosynthesis</keyword>
<reference evidence="4 5" key="1">
    <citation type="submission" date="2018-07" db="EMBL/GenBank/DDBJ databases">
        <title>Leeuwenhoekiella genomics.</title>
        <authorList>
            <person name="Tahon G."/>
            <person name="Willems A."/>
        </authorList>
    </citation>
    <scope>NUCLEOTIDE SEQUENCE [LARGE SCALE GENOMIC DNA]</scope>
    <source>
        <strain evidence="4 5">LMG 29608</strain>
    </source>
</reference>
<accession>A0A4Q0NPD8</accession>
<evidence type="ECO:0000313" key="5">
    <source>
        <dbReference type="Proteomes" id="UP000289859"/>
    </source>
</evidence>
<dbReference type="InterPro" id="IPR036206">
    <property type="entry name" value="ThiamineP_synth_sf"/>
</dbReference>
<comment type="pathway">
    <text evidence="1">Cofactor biosynthesis; thiamine diphosphate biosynthesis.</text>
</comment>
<dbReference type="InterPro" id="IPR013785">
    <property type="entry name" value="Aldolase_TIM"/>
</dbReference>
<dbReference type="PANTHER" id="PTHR20857:SF15">
    <property type="entry name" value="THIAMINE-PHOSPHATE SYNTHASE"/>
    <property type="match status" value="1"/>
</dbReference>
<evidence type="ECO:0000256" key="1">
    <source>
        <dbReference type="ARBA" id="ARBA00004948"/>
    </source>
</evidence>
<dbReference type="InterPro" id="IPR022998">
    <property type="entry name" value="ThiamineP_synth_TenI"/>
</dbReference>
<sequence>MIIPKLHYVSQGNTPEEHLENIQKACTSGIELVRLNLNGYSDKEVRKTAEEVHKLTAHYQTRLILNDNYKLARDLKADGVHISDPNTDFIKVRNHLYTWQMLGGTAFNLEQCETLLTKEVDYINLESFKAEVNTVQHALGLNGYMLITAALKTETPILGFGGITTADVTQLLTTGISGISISDAITSDFNSIRTFNKLLNASVTEEQRHTF</sequence>
<dbReference type="CDD" id="cd00564">
    <property type="entry name" value="TMP_TenI"/>
    <property type="match status" value="1"/>
</dbReference>
<comment type="caution">
    <text evidence="4">The sequence shown here is derived from an EMBL/GenBank/DDBJ whole genome shotgun (WGS) entry which is preliminary data.</text>
</comment>
<gene>
    <name evidence="4" type="ORF">DSM02_3970</name>
</gene>
<dbReference type="Gene3D" id="3.20.20.70">
    <property type="entry name" value="Aldolase class I"/>
    <property type="match status" value="1"/>
</dbReference>
<evidence type="ECO:0000259" key="3">
    <source>
        <dbReference type="Pfam" id="PF02581"/>
    </source>
</evidence>
<dbReference type="GO" id="GO:0005737">
    <property type="term" value="C:cytoplasm"/>
    <property type="evidence" value="ECO:0007669"/>
    <property type="project" value="TreeGrafter"/>
</dbReference>
<keyword evidence="5" id="KW-1185">Reference proteome</keyword>
<evidence type="ECO:0000256" key="2">
    <source>
        <dbReference type="ARBA" id="ARBA00022977"/>
    </source>
</evidence>
<protein>
    <submittedName>
        <fullName evidence="4">Thiamine-phosphate pyrophosphorylase</fullName>
    </submittedName>
</protein>
<dbReference type="AlphaFoldDB" id="A0A4Q0NPD8"/>
<dbReference type="OrthoDB" id="9812206at2"/>
<dbReference type="RefSeq" id="WP_128767148.1">
    <property type="nucleotide sequence ID" value="NZ_JBHUOO010000017.1"/>
</dbReference>
<dbReference type="Proteomes" id="UP000289859">
    <property type="component" value="Unassembled WGS sequence"/>
</dbReference>
<organism evidence="4 5">
    <name type="scientific">Leeuwenhoekiella polynyae</name>
    <dbReference type="NCBI Taxonomy" id="1550906"/>
    <lineage>
        <taxon>Bacteria</taxon>
        <taxon>Pseudomonadati</taxon>
        <taxon>Bacteroidota</taxon>
        <taxon>Flavobacteriia</taxon>
        <taxon>Flavobacteriales</taxon>
        <taxon>Flavobacteriaceae</taxon>
        <taxon>Leeuwenhoekiella</taxon>
    </lineage>
</organism>
<dbReference type="PANTHER" id="PTHR20857">
    <property type="entry name" value="THIAMINE-PHOSPHATE PYROPHOSPHORYLASE"/>
    <property type="match status" value="1"/>
</dbReference>
<dbReference type="Pfam" id="PF02581">
    <property type="entry name" value="TMP-TENI"/>
    <property type="match status" value="1"/>
</dbReference>